<evidence type="ECO:0000256" key="10">
    <source>
        <dbReference type="ARBA" id="ARBA00023285"/>
    </source>
</evidence>
<dbReference type="InterPro" id="IPR011650">
    <property type="entry name" value="Peptidase_M20_dimer"/>
</dbReference>
<evidence type="ECO:0000256" key="1">
    <source>
        <dbReference type="ARBA" id="ARBA00001941"/>
    </source>
</evidence>
<dbReference type="Proteomes" id="UP001060771">
    <property type="component" value="Chromosome"/>
</dbReference>
<keyword evidence="14" id="KW-1185">Reference proteome</keyword>
<evidence type="ECO:0000256" key="3">
    <source>
        <dbReference type="ARBA" id="ARBA00005130"/>
    </source>
</evidence>
<evidence type="ECO:0000256" key="7">
    <source>
        <dbReference type="ARBA" id="ARBA00022723"/>
    </source>
</evidence>
<evidence type="ECO:0000256" key="5">
    <source>
        <dbReference type="ARBA" id="ARBA00011921"/>
    </source>
</evidence>
<dbReference type="Gene3D" id="3.40.630.10">
    <property type="entry name" value="Zn peptidases"/>
    <property type="match status" value="2"/>
</dbReference>
<gene>
    <name evidence="13" type="ORF">Vsou_05320</name>
</gene>
<evidence type="ECO:0000256" key="2">
    <source>
        <dbReference type="ARBA" id="ARBA00001947"/>
    </source>
</evidence>
<name>A0ABN6SPK6_9CREN</name>
<dbReference type="PROSITE" id="PS00759">
    <property type="entry name" value="ARGE_DAPE_CPG2_2"/>
    <property type="match status" value="1"/>
</dbReference>
<dbReference type="InterPro" id="IPR010182">
    <property type="entry name" value="ArgE/DapE"/>
</dbReference>
<comment type="pathway">
    <text evidence="3">Amino-acid biosynthesis; L-lysine biosynthesis via DAP pathway; LL-2,6-diaminopimelate from (S)-tetrahydrodipicolinate (succinylase route): step 3/3.</text>
</comment>
<dbReference type="EC" id="3.5.1.18" evidence="5"/>
<dbReference type="EMBL" id="AP026830">
    <property type="protein sequence ID" value="BDR91439.1"/>
    <property type="molecule type" value="Genomic_DNA"/>
</dbReference>
<evidence type="ECO:0000256" key="11">
    <source>
        <dbReference type="ARBA" id="ARBA00051301"/>
    </source>
</evidence>
<dbReference type="SUPFAM" id="SSF53187">
    <property type="entry name" value="Zn-dependent exopeptidases"/>
    <property type="match status" value="1"/>
</dbReference>
<comment type="catalytic activity">
    <reaction evidence="11">
        <text>N-succinyl-(2S,6S)-2,6-diaminopimelate + H2O = (2S,6S)-2,6-diaminopimelate + succinate</text>
        <dbReference type="Rhea" id="RHEA:22608"/>
        <dbReference type="ChEBI" id="CHEBI:15377"/>
        <dbReference type="ChEBI" id="CHEBI:30031"/>
        <dbReference type="ChEBI" id="CHEBI:57609"/>
        <dbReference type="ChEBI" id="CHEBI:58087"/>
        <dbReference type="EC" id="3.5.1.18"/>
    </reaction>
</comment>
<protein>
    <recommendedName>
        <fullName evidence="6">Probable succinyl-diaminopimelate desuccinylase</fullName>
        <ecNumber evidence="5">3.5.1.18</ecNumber>
    </recommendedName>
</protein>
<dbReference type="NCBIfam" id="NF006400">
    <property type="entry name" value="PRK08651.1-3"/>
    <property type="match status" value="1"/>
</dbReference>
<comment type="similarity">
    <text evidence="4">Belongs to the peptidase M20A family.</text>
</comment>
<organism evidence="13 14">
    <name type="scientific">Vulcanisaeta souniana JCM 11219</name>
    <dbReference type="NCBI Taxonomy" id="1293586"/>
    <lineage>
        <taxon>Archaea</taxon>
        <taxon>Thermoproteota</taxon>
        <taxon>Thermoprotei</taxon>
        <taxon>Thermoproteales</taxon>
        <taxon>Thermoproteaceae</taxon>
        <taxon>Vulcanisaeta</taxon>
    </lineage>
</organism>
<keyword evidence="7" id="KW-0479">Metal-binding</keyword>
<comment type="cofactor">
    <cofactor evidence="1">
        <name>Co(2+)</name>
        <dbReference type="ChEBI" id="CHEBI:48828"/>
    </cofactor>
</comment>
<keyword evidence="10" id="KW-0170">Cobalt</keyword>
<keyword evidence="9" id="KW-0862">Zinc</keyword>
<evidence type="ECO:0000256" key="8">
    <source>
        <dbReference type="ARBA" id="ARBA00022801"/>
    </source>
</evidence>
<comment type="cofactor">
    <cofactor evidence="2">
        <name>Zn(2+)</name>
        <dbReference type="ChEBI" id="CHEBI:29105"/>
    </cofactor>
</comment>
<dbReference type="Gene3D" id="3.30.70.360">
    <property type="match status" value="1"/>
</dbReference>
<dbReference type="InterPro" id="IPR050072">
    <property type="entry name" value="Peptidase_M20A"/>
</dbReference>
<dbReference type="InterPro" id="IPR036264">
    <property type="entry name" value="Bact_exopeptidase_dim_dom"/>
</dbReference>
<reference evidence="14" key="1">
    <citation type="submission" date="2022-09" db="EMBL/GenBank/DDBJ databases">
        <title>Complete genome sequence of Vulcanisaeta souniana.</title>
        <authorList>
            <person name="Kato S."/>
            <person name="Itoh T."/>
            <person name="Ohkuma M."/>
        </authorList>
    </citation>
    <scope>NUCLEOTIDE SEQUENCE [LARGE SCALE GENOMIC DNA]</scope>
    <source>
        <strain evidence="14">JCM 11219</strain>
    </source>
</reference>
<proteinExistence type="inferred from homology"/>
<keyword evidence="8" id="KW-0378">Hydrolase</keyword>
<dbReference type="InterPro" id="IPR002933">
    <property type="entry name" value="Peptidase_M20"/>
</dbReference>
<dbReference type="NCBIfam" id="TIGR01910">
    <property type="entry name" value="DapE-ArgE"/>
    <property type="match status" value="1"/>
</dbReference>
<feature type="domain" description="Peptidase M20 dimerisation" evidence="12">
    <location>
        <begin position="187"/>
        <end position="292"/>
    </location>
</feature>
<sequence>MSNPTRQVVDILMDLIRVSTVSPPGENYLELVDYLDRLLTGFGLNTRIIDVPKSVIRKYYPEYAEYPRYILLAELCNVRDRRIHLNAHYDVVPGGDGWLVTEPFKPVLINDRVYGRGASDDKGGVTTLVLLAKQLSELKGFSDCVEFSFTPDEEIGGLTGVGYLINIIHRPDYAVVVEPTGLDTVWIGSMGVLQVDVVVRGLPAHASQPWYGINAFEDGITIAHSLGSELKPRIEGRRFMGETATVVLGGITRGGDARNLVPSYFQFSIDRRILPNEKTDLALNEITNHIDKSRNNIKSSVDIYVVNRIEPAMNPGTRLLSKLVNAVEKVLNLNPKVRISRAPVDTRYLQNAGVDSLTYGPGDTSSAHGPDEYIHVISIMDAVDVYMELIKNVNNE</sequence>
<evidence type="ECO:0000313" key="14">
    <source>
        <dbReference type="Proteomes" id="UP001060771"/>
    </source>
</evidence>
<evidence type="ECO:0000256" key="9">
    <source>
        <dbReference type="ARBA" id="ARBA00022833"/>
    </source>
</evidence>
<dbReference type="RefSeq" id="WP_188602747.1">
    <property type="nucleotide sequence ID" value="NZ_AP026830.1"/>
</dbReference>
<dbReference type="PANTHER" id="PTHR43808">
    <property type="entry name" value="ACETYLORNITHINE DEACETYLASE"/>
    <property type="match status" value="1"/>
</dbReference>
<dbReference type="Pfam" id="PF07687">
    <property type="entry name" value="M20_dimer"/>
    <property type="match status" value="1"/>
</dbReference>
<accession>A0ABN6SPK6</accession>
<evidence type="ECO:0000256" key="4">
    <source>
        <dbReference type="ARBA" id="ARBA00006247"/>
    </source>
</evidence>
<dbReference type="InterPro" id="IPR001261">
    <property type="entry name" value="ArgE/DapE_CS"/>
</dbReference>
<dbReference type="GeneID" id="76206088"/>
<evidence type="ECO:0000313" key="13">
    <source>
        <dbReference type="EMBL" id="BDR91439.1"/>
    </source>
</evidence>
<dbReference type="SUPFAM" id="SSF55031">
    <property type="entry name" value="Bacterial exopeptidase dimerisation domain"/>
    <property type="match status" value="1"/>
</dbReference>
<evidence type="ECO:0000256" key="6">
    <source>
        <dbReference type="ARBA" id="ARBA00016853"/>
    </source>
</evidence>
<dbReference type="Pfam" id="PF01546">
    <property type="entry name" value="Peptidase_M20"/>
    <property type="match status" value="1"/>
</dbReference>
<evidence type="ECO:0000259" key="12">
    <source>
        <dbReference type="Pfam" id="PF07687"/>
    </source>
</evidence>
<dbReference type="PANTHER" id="PTHR43808:SF32">
    <property type="entry name" value="ARGE_DAPE-RELATED DEACYLASE"/>
    <property type="match status" value="1"/>
</dbReference>